<organism evidence="1">
    <name type="scientific">Arundo donax</name>
    <name type="common">Giant reed</name>
    <name type="synonym">Donax arundinaceus</name>
    <dbReference type="NCBI Taxonomy" id="35708"/>
    <lineage>
        <taxon>Eukaryota</taxon>
        <taxon>Viridiplantae</taxon>
        <taxon>Streptophyta</taxon>
        <taxon>Embryophyta</taxon>
        <taxon>Tracheophyta</taxon>
        <taxon>Spermatophyta</taxon>
        <taxon>Magnoliopsida</taxon>
        <taxon>Liliopsida</taxon>
        <taxon>Poales</taxon>
        <taxon>Poaceae</taxon>
        <taxon>PACMAD clade</taxon>
        <taxon>Arundinoideae</taxon>
        <taxon>Arundineae</taxon>
        <taxon>Arundo</taxon>
    </lineage>
</organism>
<dbReference type="EMBL" id="GBRH01259935">
    <property type="protein sequence ID" value="JAD37960.1"/>
    <property type="molecule type" value="Transcribed_RNA"/>
</dbReference>
<proteinExistence type="predicted"/>
<evidence type="ECO:0000313" key="1">
    <source>
        <dbReference type="EMBL" id="JAD37960.1"/>
    </source>
</evidence>
<protein>
    <submittedName>
        <fullName evidence="1">Uncharacterized protein</fullName>
    </submittedName>
</protein>
<accession>A0A0A8ZMI2</accession>
<reference evidence="1" key="2">
    <citation type="journal article" date="2015" name="Data Brief">
        <title>Shoot transcriptome of the giant reed, Arundo donax.</title>
        <authorList>
            <person name="Barrero R.A."/>
            <person name="Guerrero F.D."/>
            <person name="Moolhuijzen P."/>
            <person name="Goolsby J.A."/>
            <person name="Tidwell J."/>
            <person name="Bellgard S.E."/>
            <person name="Bellgard M.I."/>
        </authorList>
    </citation>
    <scope>NUCLEOTIDE SEQUENCE</scope>
    <source>
        <tissue evidence="1">Shoot tissue taken approximately 20 cm above the soil surface</tissue>
    </source>
</reference>
<reference evidence="1" key="1">
    <citation type="submission" date="2014-09" db="EMBL/GenBank/DDBJ databases">
        <authorList>
            <person name="Magalhaes I.L.F."/>
            <person name="Oliveira U."/>
            <person name="Santos F.R."/>
            <person name="Vidigal T.H.D.A."/>
            <person name="Brescovit A.D."/>
            <person name="Santos A.J."/>
        </authorList>
    </citation>
    <scope>NUCLEOTIDE SEQUENCE</scope>
    <source>
        <tissue evidence="1">Shoot tissue taken approximately 20 cm above the soil surface</tissue>
    </source>
</reference>
<sequence length="11" mass="1185">MKLSVAPLGIR</sequence>
<name>A0A0A8ZMI2_ARUDO</name>